<gene>
    <name evidence="1" type="ORF">LK487_18865</name>
</gene>
<accession>A0AAW4WVI9</accession>
<dbReference type="AlphaFoldDB" id="A0AAW4WVI9"/>
<evidence type="ECO:0000313" key="2">
    <source>
        <dbReference type="Proteomes" id="UP001197847"/>
    </source>
</evidence>
<dbReference type="EMBL" id="JAJFBX010000470">
    <property type="protein sequence ID" value="MCC2749034.1"/>
    <property type="molecule type" value="Genomic_DNA"/>
</dbReference>
<organism evidence="1 2">
    <name type="scientific">Agathobacter rectalis</name>
    <dbReference type="NCBI Taxonomy" id="39491"/>
    <lineage>
        <taxon>Bacteria</taxon>
        <taxon>Bacillati</taxon>
        <taxon>Bacillota</taxon>
        <taxon>Clostridia</taxon>
        <taxon>Lachnospirales</taxon>
        <taxon>Lachnospiraceae</taxon>
        <taxon>Agathobacter</taxon>
    </lineage>
</organism>
<proteinExistence type="predicted"/>
<name>A0AAW4WVI9_9FIRM</name>
<evidence type="ECO:0000313" key="1">
    <source>
        <dbReference type="EMBL" id="MCC2749034.1"/>
    </source>
</evidence>
<dbReference type="Proteomes" id="UP001197847">
    <property type="component" value="Unassembled WGS sequence"/>
</dbReference>
<feature type="non-terminal residue" evidence="1">
    <location>
        <position position="1"/>
    </location>
</feature>
<protein>
    <submittedName>
        <fullName evidence="1">Uncharacterized protein</fullName>
    </submittedName>
</protein>
<feature type="non-terminal residue" evidence="1">
    <location>
        <position position="74"/>
    </location>
</feature>
<reference evidence="1" key="1">
    <citation type="submission" date="2021-10" db="EMBL/GenBank/DDBJ databases">
        <title>Collection of gut derived symbiotic bacterial strains cultured from healthy donors.</title>
        <authorList>
            <person name="Lin H."/>
            <person name="Littmann E."/>
            <person name="Claire K."/>
            <person name="Pamer E."/>
        </authorList>
    </citation>
    <scope>NUCLEOTIDE SEQUENCE</scope>
    <source>
        <strain evidence="1">MSK.22.92</strain>
    </source>
</reference>
<sequence>WFLMSSPILRGGNLIVTAEGIRDTVRQVMLPVWSSYYFFTLYANAANGGAGFDARQLRADEVAGLPQMDRYLLA</sequence>
<comment type="caution">
    <text evidence="1">The sequence shown here is derived from an EMBL/GenBank/DDBJ whole genome shotgun (WGS) entry which is preliminary data.</text>
</comment>